<reference evidence="2" key="1">
    <citation type="journal article" date="2021" name="Antonie Van Leeuwenhoek">
        <title>Draft genome and description of Waterburya agarophytonicola gen. nov. sp. nov. (Pleurocapsales, Cyanobacteria): a seaweed symbiont.</title>
        <authorList>
            <person name="Bonthond G."/>
            <person name="Shalygin S."/>
            <person name="Bayer T."/>
            <person name="Weinberger F."/>
        </authorList>
    </citation>
    <scope>NUCLEOTIDE SEQUENCE</scope>
    <source>
        <strain evidence="2">KI4</strain>
    </source>
</reference>
<accession>A0A964FLN1</accession>
<keyword evidence="1" id="KW-0175">Coiled coil</keyword>
<sequence>MSEYQYYEFQTIDRPLNDREREAISQLSSRVELTASKAIFTYSYGDFRGEPQSILAEYFDAMYYVANWGTQQLMFRFPTSLINIKQIEPYCIEDSISILKRGSYVILDICFNIEDGFGWIEGGGELSEVIDLRNDILQQDYRLLYLAWLKAITLQDINEQKIEPPVPPGLNKLSRSLNAFVELFGVNEYLIKVGAKASSKQISISDETWLKAIAKLPREECDLILLELVKGKINLAIEFQQKISKQITSSQSEIKSARSILQLFKSAEQEEKETKQKQKQEAEAKKIEELKRFATQEARAWSEIERLLVVAQAKPYEEAVKLLVKLKDLAVYQKKQAEFQRRLNHIYDKYTRRVGLIRRLKNAGLHRQ</sequence>
<dbReference type="RefSeq" id="WP_229642990.1">
    <property type="nucleotide sequence ID" value="NZ_JADWDC010000131.1"/>
</dbReference>
<dbReference type="EMBL" id="JADWDC010000131">
    <property type="protein sequence ID" value="MCC0179894.1"/>
    <property type="molecule type" value="Genomic_DNA"/>
</dbReference>
<gene>
    <name evidence="2" type="ORF">I4641_23440</name>
</gene>
<keyword evidence="3" id="KW-1185">Reference proteome</keyword>
<dbReference type="Proteomes" id="UP000729733">
    <property type="component" value="Unassembled WGS sequence"/>
</dbReference>
<evidence type="ECO:0000313" key="3">
    <source>
        <dbReference type="Proteomes" id="UP000729733"/>
    </source>
</evidence>
<evidence type="ECO:0000256" key="1">
    <source>
        <dbReference type="SAM" id="Coils"/>
    </source>
</evidence>
<dbReference type="AlphaFoldDB" id="A0A964FLN1"/>
<comment type="caution">
    <text evidence="2">The sequence shown here is derived from an EMBL/GenBank/DDBJ whole genome shotgun (WGS) entry which is preliminary data.</text>
</comment>
<protein>
    <submittedName>
        <fullName evidence="2">Uncharacterized protein</fullName>
    </submittedName>
</protein>
<feature type="coiled-coil region" evidence="1">
    <location>
        <begin position="265"/>
        <end position="297"/>
    </location>
</feature>
<name>A0A964FLN1_9CYAN</name>
<organism evidence="2 3">
    <name type="scientific">Waterburya agarophytonicola KI4</name>
    <dbReference type="NCBI Taxonomy" id="2874699"/>
    <lineage>
        <taxon>Bacteria</taxon>
        <taxon>Bacillati</taxon>
        <taxon>Cyanobacteriota</taxon>
        <taxon>Cyanophyceae</taxon>
        <taxon>Pleurocapsales</taxon>
        <taxon>Hyellaceae</taxon>
        <taxon>Waterburya</taxon>
        <taxon>Waterburya agarophytonicola</taxon>
    </lineage>
</organism>
<evidence type="ECO:0000313" key="2">
    <source>
        <dbReference type="EMBL" id="MCC0179894.1"/>
    </source>
</evidence>
<proteinExistence type="predicted"/>